<dbReference type="RefSeq" id="XP_033448436.1">
    <property type="nucleotide sequence ID" value="XM_033587617.1"/>
</dbReference>
<dbReference type="GeneID" id="54345263"/>
<evidence type="ECO:0000313" key="1">
    <source>
        <dbReference type="EMBL" id="KAF1928184.1"/>
    </source>
</evidence>
<sequence length="336" mass="36882">MTNNQLQTTSVTCNYHVEHCIAPRVGSLVTPCPTGIPMRSSCVPGCWRRCRCAVALDARLDMSCRSCRVSEQVMWWWRVCIQRMPAISLHGGNHDGTGARSRCRPDGRLQAPTMEQVRTHHHGESTLQCCWADGQDTVGESFAARRMAGCSVVTAKQCICAALVEGCQHIKRGARRRQAMYGDPGQQVKADGRAQARADGRAQARADGCTQVRADGCTQVTGRALGCRTCRFSPCSDRRETWQSCAVACCGERWVVCRFWASAAAADWASRCGRRRAGVKTNTRRGWRSSRLDKWDAGVWTCVGVGGWSRVPRVSAVRCELDGGAASWTVALRAGR</sequence>
<protein>
    <submittedName>
        <fullName evidence="1">Uncharacterized protein</fullName>
    </submittedName>
</protein>
<dbReference type="EMBL" id="ML978969">
    <property type="protein sequence ID" value="KAF1928184.1"/>
    <property type="molecule type" value="Genomic_DNA"/>
</dbReference>
<proteinExistence type="predicted"/>
<evidence type="ECO:0000313" key="2">
    <source>
        <dbReference type="Proteomes" id="UP000800082"/>
    </source>
</evidence>
<reference evidence="1" key="1">
    <citation type="journal article" date="2020" name="Stud. Mycol.">
        <title>101 Dothideomycetes genomes: a test case for predicting lifestyles and emergence of pathogens.</title>
        <authorList>
            <person name="Haridas S."/>
            <person name="Albert R."/>
            <person name="Binder M."/>
            <person name="Bloem J."/>
            <person name="Labutti K."/>
            <person name="Salamov A."/>
            <person name="Andreopoulos B."/>
            <person name="Baker S."/>
            <person name="Barry K."/>
            <person name="Bills G."/>
            <person name="Bluhm B."/>
            <person name="Cannon C."/>
            <person name="Castanera R."/>
            <person name="Culley D."/>
            <person name="Daum C."/>
            <person name="Ezra D."/>
            <person name="Gonzalez J."/>
            <person name="Henrissat B."/>
            <person name="Kuo A."/>
            <person name="Liang C."/>
            <person name="Lipzen A."/>
            <person name="Lutzoni F."/>
            <person name="Magnuson J."/>
            <person name="Mondo S."/>
            <person name="Nolan M."/>
            <person name="Ohm R."/>
            <person name="Pangilinan J."/>
            <person name="Park H.-J."/>
            <person name="Ramirez L."/>
            <person name="Alfaro M."/>
            <person name="Sun H."/>
            <person name="Tritt A."/>
            <person name="Yoshinaga Y."/>
            <person name="Zwiers L.-H."/>
            <person name="Turgeon B."/>
            <person name="Goodwin S."/>
            <person name="Spatafora J."/>
            <person name="Crous P."/>
            <person name="Grigoriev I."/>
        </authorList>
    </citation>
    <scope>NUCLEOTIDE SEQUENCE</scope>
    <source>
        <strain evidence="1">CBS 183.55</strain>
    </source>
</reference>
<keyword evidence="2" id="KW-1185">Reference proteome</keyword>
<dbReference type="AlphaFoldDB" id="A0A6A5RMG6"/>
<dbReference type="Proteomes" id="UP000800082">
    <property type="component" value="Unassembled WGS sequence"/>
</dbReference>
<name>A0A6A5RMG6_9PLEO</name>
<accession>A0A6A5RMG6</accession>
<gene>
    <name evidence="1" type="ORF">M421DRAFT_155675</name>
</gene>
<organism evidence="1 2">
    <name type="scientific">Didymella exigua CBS 183.55</name>
    <dbReference type="NCBI Taxonomy" id="1150837"/>
    <lineage>
        <taxon>Eukaryota</taxon>
        <taxon>Fungi</taxon>
        <taxon>Dikarya</taxon>
        <taxon>Ascomycota</taxon>
        <taxon>Pezizomycotina</taxon>
        <taxon>Dothideomycetes</taxon>
        <taxon>Pleosporomycetidae</taxon>
        <taxon>Pleosporales</taxon>
        <taxon>Pleosporineae</taxon>
        <taxon>Didymellaceae</taxon>
        <taxon>Didymella</taxon>
    </lineage>
</organism>